<dbReference type="Gene3D" id="3.30.720.120">
    <property type="match status" value="1"/>
</dbReference>
<dbReference type="PROSITE" id="PS51819">
    <property type="entry name" value="VOC"/>
    <property type="match status" value="1"/>
</dbReference>
<dbReference type="InterPro" id="IPR037523">
    <property type="entry name" value="VOC_core"/>
</dbReference>
<dbReference type="EMBL" id="BMKW01000012">
    <property type="protein sequence ID" value="GGJ33392.1"/>
    <property type="molecule type" value="Genomic_DNA"/>
</dbReference>
<reference evidence="2" key="2">
    <citation type="submission" date="2020-09" db="EMBL/GenBank/DDBJ databases">
        <authorList>
            <person name="Sun Q."/>
            <person name="Zhou Y."/>
        </authorList>
    </citation>
    <scope>NUCLEOTIDE SEQUENCE</scope>
    <source>
        <strain evidence="2">CGMCC 1.3617</strain>
    </source>
</reference>
<proteinExistence type="predicted"/>
<dbReference type="Proteomes" id="UP000661507">
    <property type="component" value="Unassembled WGS sequence"/>
</dbReference>
<organism evidence="2 3">
    <name type="scientific">Neoroseomonas lacus</name>
    <dbReference type="NCBI Taxonomy" id="287609"/>
    <lineage>
        <taxon>Bacteria</taxon>
        <taxon>Pseudomonadati</taxon>
        <taxon>Pseudomonadota</taxon>
        <taxon>Alphaproteobacteria</taxon>
        <taxon>Acetobacterales</taxon>
        <taxon>Acetobacteraceae</taxon>
        <taxon>Neoroseomonas</taxon>
    </lineage>
</organism>
<dbReference type="SUPFAM" id="SSF54593">
    <property type="entry name" value="Glyoxalase/Bleomycin resistance protein/Dihydroxybiphenyl dioxygenase"/>
    <property type="match status" value="1"/>
</dbReference>
<dbReference type="Pfam" id="PF00903">
    <property type="entry name" value="Glyoxalase"/>
    <property type="match status" value="1"/>
</dbReference>
<dbReference type="PIRSF" id="PIRSF039020">
    <property type="entry name" value="EhpR"/>
    <property type="match status" value="1"/>
</dbReference>
<feature type="domain" description="VOC" evidence="1">
    <location>
        <begin position="3"/>
        <end position="116"/>
    </location>
</feature>
<dbReference type="InterPro" id="IPR004360">
    <property type="entry name" value="Glyas_Fos-R_dOase_dom"/>
</dbReference>
<name>A0A917KY87_9PROT</name>
<dbReference type="AlphaFoldDB" id="A0A917KY87"/>
<evidence type="ECO:0000313" key="2">
    <source>
        <dbReference type="EMBL" id="GGJ33392.1"/>
    </source>
</evidence>
<dbReference type="Gene3D" id="3.30.720.110">
    <property type="match status" value="1"/>
</dbReference>
<protein>
    <submittedName>
        <fullName evidence="2">Drug:proton antiporter</fullName>
    </submittedName>
</protein>
<dbReference type="PANTHER" id="PTHR33993">
    <property type="entry name" value="GLYOXALASE-RELATED"/>
    <property type="match status" value="1"/>
</dbReference>
<comment type="caution">
    <text evidence="2">The sequence shown here is derived from an EMBL/GenBank/DDBJ whole genome shotgun (WGS) entry which is preliminary data.</text>
</comment>
<gene>
    <name evidence="2" type="ORF">GCM10011320_46320</name>
</gene>
<reference evidence="2" key="1">
    <citation type="journal article" date="2014" name="Int. J. Syst. Evol. Microbiol.">
        <title>Complete genome sequence of Corynebacterium casei LMG S-19264T (=DSM 44701T), isolated from a smear-ripened cheese.</title>
        <authorList>
            <consortium name="US DOE Joint Genome Institute (JGI-PGF)"/>
            <person name="Walter F."/>
            <person name="Albersmeier A."/>
            <person name="Kalinowski J."/>
            <person name="Ruckert C."/>
        </authorList>
    </citation>
    <scope>NUCLEOTIDE SEQUENCE</scope>
    <source>
        <strain evidence="2">CGMCC 1.3617</strain>
    </source>
</reference>
<keyword evidence="3" id="KW-1185">Reference proteome</keyword>
<dbReference type="InterPro" id="IPR052164">
    <property type="entry name" value="Anthracycline_SecMetBiosynth"/>
</dbReference>
<accession>A0A917KY87</accession>
<dbReference type="RefSeq" id="WP_188971240.1">
    <property type="nucleotide sequence ID" value="NZ_BMKW01000012.1"/>
</dbReference>
<sequence length="119" mass="12242">MAEPSLIILYVDDVARSAAFYESLLGTSPAEASPGFAMIPLRGGLGLGLWARDGVAPAAGPAGGGELAFTVTDVDATHAAWASRGLPIVQAPTTMDFGRCCVALDPDGHRVRAYRPAAM</sequence>
<evidence type="ECO:0000259" key="1">
    <source>
        <dbReference type="PROSITE" id="PS51819"/>
    </source>
</evidence>
<dbReference type="InterPro" id="IPR026275">
    <property type="entry name" value="Glyoxalase/dOase/EhpR"/>
</dbReference>
<evidence type="ECO:0000313" key="3">
    <source>
        <dbReference type="Proteomes" id="UP000661507"/>
    </source>
</evidence>
<dbReference type="InterPro" id="IPR029068">
    <property type="entry name" value="Glyas_Bleomycin-R_OHBP_Dase"/>
</dbReference>